<dbReference type="OrthoDB" id="7872350at2"/>
<reference evidence="3 4" key="1">
    <citation type="submission" date="2016-10" db="EMBL/GenBank/DDBJ databases">
        <authorList>
            <person name="de Groot N.N."/>
        </authorList>
    </citation>
    <scope>NUCLEOTIDE SEQUENCE [LARGE SCALE GENOMIC DNA]</scope>
    <source>
        <strain evidence="3 4">A52C2</strain>
    </source>
</reference>
<evidence type="ECO:0000313" key="4">
    <source>
        <dbReference type="Proteomes" id="UP000199647"/>
    </source>
</evidence>
<dbReference type="Proteomes" id="UP000199647">
    <property type="component" value="Unassembled WGS sequence"/>
</dbReference>
<organism evidence="3 4">
    <name type="scientific">Faunimonas pinastri</name>
    <dbReference type="NCBI Taxonomy" id="1855383"/>
    <lineage>
        <taxon>Bacteria</taxon>
        <taxon>Pseudomonadati</taxon>
        <taxon>Pseudomonadota</taxon>
        <taxon>Alphaproteobacteria</taxon>
        <taxon>Hyphomicrobiales</taxon>
        <taxon>Afifellaceae</taxon>
        <taxon>Faunimonas</taxon>
    </lineage>
</organism>
<keyword evidence="1" id="KW-0175">Coiled coil</keyword>
<feature type="region of interest" description="Disordered" evidence="2">
    <location>
        <begin position="1"/>
        <end position="22"/>
    </location>
</feature>
<gene>
    <name evidence="3" type="ORF">SAMN05216548_10148</name>
</gene>
<proteinExistence type="predicted"/>
<evidence type="ECO:0000313" key="3">
    <source>
        <dbReference type="EMBL" id="SEP59758.1"/>
    </source>
</evidence>
<dbReference type="AlphaFoldDB" id="A0A1H8Z828"/>
<feature type="coiled-coil region" evidence="1">
    <location>
        <begin position="27"/>
        <end position="61"/>
    </location>
</feature>
<name>A0A1H8Z828_9HYPH</name>
<dbReference type="InterPro" id="IPR009579">
    <property type="entry name" value="DUF1192"/>
</dbReference>
<evidence type="ECO:0000256" key="1">
    <source>
        <dbReference type="SAM" id="Coils"/>
    </source>
</evidence>
<accession>A0A1H8Z828</accession>
<feature type="compositionally biased region" description="Polar residues" evidence="2">
    <location>
        <begin position="12"/>
        <end position="22"/>
    </location>
</feature>
<keyword evidence="4" id="KW-1185">Reference proteome</keyword>
<dbReference type="STRING" id="1855383.SAMN05216548_10148"/>
<sequence length="66" mass="7456">MAAFDDEPPKPQSQASGPGASLSTLSVFELEDRIRLYRAEIERMEREIQAKKQSRDAAESVFRIDS</sequence>
<protein>
    <submittedName>
        <fullName evidence="3">Uncharacterized small protein, DUF1192 family</fullName>
    </submittedName>
</protein>
<dbReference type="Pfam" id="PF06698">
    <property type="entry name" value="DUF1192"/>
    <property type="match status" value="1"/>
</dbReference>
<dbReference type="RefSeq" id="WP_092494592.1">
    <property type="nucleotide sequence ID" value="NZ_FOFG01000001.1"/>
</dbReference>
<evidence type="ECO:0000256" key="2">
    <source>
        <dbReference type="SAM" id="MobiDB-lite"/>
    </source>
</evidence>
<dbReference type="EMBL" id="FOFG01000001">
    <property type="protein sequence ID" value="SEP59758.1"/>
    <property type="molecule type" value="Genomic_DNA"/>
</dbReference>